<keyword evidence="2" id="KW-1185">Reference proteome</keyword>
<proteinExistence type="predicted"/>
<reference evidence="1 2" key="1">
    <citation type="submission" date="2022-01" db="EMBL/GenBank/DDBJ databases">
        <title>Labilibaculum sp. nov, a marine bacterium isolated from Antarctica.</title>
        <authorList>
            <person name="Dai W."/>
        </authorList>
    </citation>
    <scope>NUCLEOTIDE SEQUENCE [LARGE SCALE GENOMIC DNA]</scope>
    <source>
        <strain evidence="1 2">DW002</strain>
    </source>
</reference>
<accession>A0ABT5VP45</accession>
<organism evidence="1 2">
    <name type="scientific">Paralabilibaculum antarcticum</name>
    <dbReference type="NCBI Taxonomy" id="2912572"/>
    <lineage>
        <taxon>Bacteria</taxon>
        <taxon>Pseudomonadati</taxon>
        <taxon>Bacteroidota</taxon>
        <taxon>Bacteroidia</taxon>
        <taxon>Marinilabiliales</taxon>
        <taxon>Marinifilaceae</taxon>
        <taxon>Paralabilibaculum</taxon>
    </lineage>
</organism>
<evidence type="ECO:0000313" key="2">
    <source>
        <dbReference type="Proteomes" id="UP001528920"/>
    </source>
</evidence>
<sequence length="353" mass="41344">MNKSFSTMLFNMKRAVLYLLPLLILTSCQSYSLYQFQGLEAPSIVIPSDVKTIGFVDRNTSFPIDSLNKIYMLDENVLRDTTDYNEICAANCYYGFAENFSGELGIDSIQFISLKQKEIMGDRDYSPLKWSVVDSICSATTSDILVCLEDLQVFVKYSTFNNEGYYGITDINHFSVWRVYDPLNQMIYDERIVVDSLFTEVYANSYSKLIEDKIPIRSEIIPDVSYEIGRSYVDLLSPKWNNYTRKYFISGDNRFSVAKYYLAQENWDAMIILWEEIAKEEDDKLAGRACYNLALAYEVKEDFMAANQWIRRSIFHYKKMKSKSVEFEMVKEYTMELIKRTKNKKKLDLFFKE</sequence>
<dbReference type="Pfam" id="PF19867">
    <property type="entry name" value="DUF6340"/>
    <property type="match status" value="1"/>
</dbReference>
<comment type="caution">
    <text evidence="1">The sequence shown here is derived from an EMBL/GenBank/DDBJ whole genome shotgun (WGS) entry which is preliminary data.</text>
</comment>
<dbReference type="EMBL" id="JAKJSC010000001">
    <property type="protein sequence ID" value="MDE5416532.1"/>
    <property type="molecule type" value="Genomic_DNA"/>
</dbReference>
<dbReference type="Proteomes" id="UP001528920">
    <property type="component" value="Unassembled WGS sequence"/>
</dbReference>
<name>A0ABT5VP45_9BACT</name>
<gene>
    <name evidence="1" type="ORF">L3049_00830</name>
</gene>
<dbReference type="RefSeq" id="WP_275107874.1">
    <property type="nucleotide sequence ID" value="NZ_JAKJSC010000001.1"/>
</dbReference>
<dbReference type="PROSITE" id="PS51257">
    <property type="entry name" value="PROKAR_LIPOPROTEIN"/>
    <property type="match status" value="1"/>
</dbReference>
<evidence type="ECO:0000313" key="1">
    <source>
        <dbReference type="EMBL" id="MDE5416532.1"/>
    </source>
</evidence>
<dbReference type="InterPro" id="IPR045921">
    <property type="entry name" value="DUF6340"/>
</dbReference>
<protein>
    <submittedName>
        <fullName evidence="1">DUF6340 family protein</fullName>
    </submittedName>
</protein>